<dbReference type="Gene3D" id="1.10.630.10">
    <property type="entry name" value="Cytochrome P450"/>
    <property type="match status" value="1"/>
</dbReference>
<organism evidence="15 16">
    <name type="scientific">Aspergillus sclerotialis</name>
    <dbReference type="NCBI Taxonomy" id="2070753"/>
    <lineage>
        <taxon>Eukaryota</taxon>
        <taxon>Fungi</taxon>
        <taxon>Dikarya</taxon>
        <taxon>Ascomycota</taxon>
        <taxon>Pezizomycotina</taxon>
        <taxon>Eurotiomycetes</taxon>
        <taxon>Eurotiomycetidae</taxon>
        <taxon>Eurotiales</taxon>
        <taxon>Aspergillaceae</taxon>
        <taxon>Aspergillus</taxon>
        <taxon>Aspergillus subgen. Polypaecilum</taxon>
    </lineage>
</organism>
<evidence type="ECO:0000256" key="1">
    <source>
        <dbReference type="ARBA" id="ARBA00001971"/>
    </source>
</evidence>
<accession>A0A3A2ZIM4</accession>
<evidence type="ECO:0000256" key="14">
    <source>
        <dbReference type="SAM" id="Phobius"/>
    </source>
</evidence>
<dbReference type="GO" id="GO:0020037">
    <property type="term" value="F:heme binding"/>
    <property type="evidence" value="ECO:0007669"/>
    <property type="project" value="InterPro"/>
</dbReference>
<evidence type="ECO:0000256" key="12">
    <source>
        <dbReference type="PIRSR" id="PIRSR602403-1"/>
    </source>
</evidence>
<dbReference type="GO" id="GO:0004497">
    <property type="term" value="F:monooxygenase activity"/>
    <property type="evidence" value="ECO:0007669"/>
    <property type="project" value="UniProtKB-KW"/>
</dbReference>
<evidence type="ECO:0000313" key="15">
    <source>
        <dbReference type="EMBL" id="RJE19184.1"/>
    </source>
</evidence>
<evidence type="ECO:0000256" key="9">
    <source>
        <dbReference type="ARBA" id="ARBA00023004"/>
    </source>
</evidence>
<evidence type="ECO:0000256" key="3">
    <source>
        <dbReference type="ARBA" id="ARBA00010617"/>
    </source>
</evidence>
<proteinExistence type="inferred from homology"/>
<keyword evidence="6 12" id="KW-0479">Metal-binding</keyword>
<dbReference type="InterPro" id="IPR036396">
    <property type="entry name" value="Cyt_P450_sf"/>
</dbReference>
<dbReference type="FunFam" id="1.10.630.10:FF:000059">
    <property type="entry name" value="Cytochrome P450 monooxygenase"/>
    <property type="match status" value="1"/>
</dbReference>
<dbReference type="STRING" id="2070753.A0A3A2ZIM4"/>
<dbReference type="EMBL" id="MVGC01000438">
    <property type="protein sequence ID" value="RJE19184.1"/>
    <property type="molecule type" value="Genomic_DNA"/>
</dbReference>
<comment type="caution">
    <text evidence="15">The sequence shown here is derived from an EMBL/GenBank/DDBJ whole genome shotgun (WGS) entry which is preliminary data.</text>
</comment>
<keyword evidence="7 14" id="KW-1133">Transmembrane helix</keyword>
<dbReference type="GO" id="GO:0005506">
    <property type="term" value="F:iron ion binding"/>
    <property type="evidence" value="ECO:0007669"/>
    <property type="project" value="InterPro"/>
</dbReference>
<evidence type="ECO:0000256" key="13">
    <source>
        <dbReference type="RuleBase" id="RU000461"/>
    </source>
</evidence>
<name>A0A3A2ZIM4_9EURO</name>
<keyword evidence="4 12" id="KW-0349">Heme</keyword>
<evidence type="ECO:0000256" key="6">
    <source>
        <dbReference type="ARBA" id="ARBA00022723"/>
    </source>
</evidence>
<gene>
    <name evidence="15" type="ORF">PHISCL_08481</name>
</gene>
<dbReference type="OrthoDB" id="1844152at2759"/>
<evidence type="ECO:0000256" key="10">
    <source>
        <dbReference type="ARBA" id="ARBA00023033"/>
    </source>
</evidence>
<reference evidence="16" key="1">
    <citation type="submission" date="2017-02" db="EMBL/GenBank/DDBJ databases">
        <authorList>
            <person name="Tafer H."/>
            <person name="Lopandic K."/>
        </authorList>
    </citation>
    <scope>NUCLEOTIDE SEQUENCE [LARGE SCALE GENOMIC DNA]</scope>
    <source>
        <strain evidence="16">CBS 366.77</strain>
    </source>
</reference>
<dbReference type="PANTHER" id="PTHR46206:SF2">
    <property type="entry name" value="CYTOCHROME P450 MONOOXYGENASE AUSG-RELATED"/>
    <property type="match status" value="1"/>
</dbReference>
<keyword evidence="11 14" id="KW-0472">Membrane</keyword>
<feature type="binding site" description="axial binding residue" evidence="12">
    <location>
        <position position="453"/>
    </location>
    <ligand>
        <name>heme</name>
        <dbReference type="ChEBI" id="CHEBI:30413"/>
    </ligand>
    <ligandPart>
        <name>Fe</name>
        <dbReference type="ChEBI" id="CHEBI:18248"/>
    </ligandPart>
</feature>
<dbReference type="PROSITE" id="PS00086">
    <property type="entry name" value="CYTOCHROME_P450"/>
    <property type="match status" value="1"/>
</dbReference>
<dbReference type="GO" id="GO:0016705">
    <property type="term" value="F:oxidoreductase activity, acting on paired donors, with incorporation or reduction of molecular oxygen"/>
    <property type="evidence" value="ECO:0007669"/>
    <property type="project" value="InterPro"/>
</dbReference>
<dbReference type="CDD" id="cd11041">
    <property type="entry name" value="CYP503A1-like"/>
    <property type="match status" value="1"/>
</dbReference>
<keyword evidence="5 14" id="KW-0812">Transmembrane</keyword>
<dbReference type="AlphaFoldDB" id="A0A3A2ZIM4"/>
<dbReference type="InterPro" id="IPR001128">
    <property type="entry name" value="Cyt_P450"/>
</dbReference>
<comment type="subcellular location">
    <subcellularLocation>
        <location evidence="2">Membrane</location>
        <topology evidence="2">Single-pass membrane protein</topology>
    </subcellularLocation>
</comment>
<comment type="cofactor">
    <cofactor evidence="1 12">
        <name>heme</name>
        <dbReference type="ChEBI" id="CHEBI:30413"/>
    </cofactor>
</comment>
<dbReference type="InterPro" id="IPR002403">
    <property type="entry name" value="Cyt_P450_E_grp-IV"/>
</dbReference>
<feature type="transmembrane region" description="Helical" evidence="14">
    <location>
        <begin position="14"/>
        <end position="32"/>
    </location>
</feature>
<keyword evidence="16" id="KW-1185">Reference proteome</keyword>
<evidence type="ECO:0000256" key="8">
    <source>
        <dbReference type="ARBA" id="ARBA00023002"/>
    </source>
</evidence>
<evidence type="ECO:0000256" key="7">
    <source>
        <dbReference type="ARBA" id="ARBA00022989"/>
    </source>
</evidence>
<evidence type="ECO:0000256" key="2">
    <source>
        <dbReference type="ARBA" id="ARBA00004167"/>
    </source>
</evidence>
<comment type="similarity">
    <text evidence="3 13">Belongs to the cytochrome P450 family.</text>
</comment>
<sequence>MLLEWGDNLTTTDITSILGVLTLSVFLILTFLPASTSWSKLPLVNDKLPSEVSYTNAAKRFQADAYNLIKAGFQKYTNAFRLVTDNGPRMVLSGKYANDVRSDNRLSFGKFMAVEFHSHVPGFEPFRQGSADNPVFQDAVRMKLTQAIGLITEPLSKETTHALQTNWTDNPEWHEITLQKTILDIVARLSSKVFLGDDVCRNPDWLRITVNYTVDSMVAARQLRLYPRPLRSIAAWFLPSCRKIRAQIKEAREIITPILEQKRARKAELIQQGKPVGRSSDAMEWMEECAHGRPYDPTISQLTFSLAAVHTTTDMLTQVIYDLCGQPDLVQALRDEATEVLREDGWKKTALYKMKLMDSVLKESQRLKPTSIVSLRRVATDKMQLPDGPEIPKGASIMVTCNQMWDSSVYPEGDKFDGYRFLNLRQIPGKETSSQLVATSPEHMGFGHGKHACPGRFFAANEMKIALCHMLLKYDFKAVDERPPVIKAGVSLLANPRGKVAIRRRKEEIAL</sequence>
<dbReference type="Proteomes" id="UP000266188">
    <property type="component" value="Unassembled WGS sequence"/>
</dbReference>
<keyword evidence="9 12" id="KW-0408">Iron</keyword>
<evidence type="ECO:0000256" key="5">
    <source>
        <dbReference type="ARBA" id="ARBA00022692"/>
    </source>
</evidence>
<dbReference type="Pfam" id="PF00067">
    <property type="entry name" value="p450"/>
    <property type="match status" value="1"/>
</dbReference>
<evidence type="ECO:0000313" key="16">
    <source>
        <dbReference type="Proteomes" id="UP000266188"/>
    </source>
</evidence>
<protein>
    <submittedName>
        <fullName evidence="15">Cytochrome p450</fullName>
    </submittedName>
</protein>
<evidence type="ECO:0000256" key="11">
    <source>
        <dbReference type="ARBA" id="ARBA00023136"/>
    </source>
</evidence>
<dbReference type="SUPFAM" id="SSF48264">
    <property type="entry name" value="Cytochrome P450"/>
    <property type="match status" value="1"/>
</dbReference>
<dbReference type="PRINTS" id="PR00465">
    <property type="entry name" value="EP450IV"/>
</dbReference>
<dbReference type="GO" id="GO:0019748">
    <property type="term" value="P:secondary metabolic process"/>
    <property type="evidence" value="ECO:0007669"/>
    <property type="project" value="UniProtKB-ARBA"/>
</dbReference>
<keyword evidence="8 13" id="KW-0560">Oxidoreductase</keyword>
<dbReference type="GO" id="GO:0016020">
    <property type="term" value="C:membrane"/>
    <property type="evidence" value="ECO:0007669"/>
    <property type="project" value="UniProtKB-SubCell"/>
</dbReference>
<dbReference type="InterPro" id="IPR017972">
    <property type="entry name" value="Cyt_P450_CS"/>
</dbReference>
<evidence type="ECO:0000256" key="4">
    <source>
        <dbReference type="ARBA" id="ARBA00022617"/>
    </source>
</evidence>
<keyword evidence="10 13" id="KW-0503">Monooxygenase</keyword>
<dbReference type="PANTHER" id="PTHR46206">
    <property type="entry name" value="CYTOCHROME P450"/>
    <property type="match status" value="1"/>
</dbReference>